<protein>
    <submittedName>
        <fullName evidence="2">Nuclease-related domain-containing protein</fullName>
    </submittedName>
</protein>
<gene>
    <name evidence="2" type="ORF">WIS52_16480</name>
</gene>
<dbReference type="Pfam" id="PF08378">
    <property type="entry name" value="NERD"/>
    <property type="match status" value="1"/>
</dbReference>
<comment type="caution">
    <text evidence="2">The sequence shown here is derived from an EMBL/GenBank/DDBJ whole genome shotgun (WGS) entry which is preliminary data.</text>
</comment>
<feature type="domain" description="NERD" evidence="1">
    <location>
        <begin position="48"/>
        <end position="164"/>
    </location>
</feature>
<evidence type="ECO:0000313" key="3">
    <source>
        <dbReference type="Proteomes" id="UP001494902"/>
    </source>
</evidence>
<dbReference type="EMBL" id="JBEDNQ010000006">
    <property type="protein sequence ID" value="MEQ3552072.1"/>
    <property type="molecule type" value="Genomic_DNA"/>
</dbReference>
<dbReference type="RefSeq" id="WP_349299140.1">
    <property type="nucleotide sequence ID" value="NZ_JBEDNQ010000006.1"/>
</dbReference>
<dbReference type="Proteomes" id="UP001494902">
    <property type="component" value="Unassembled WGS sequence"/>
</dbReference>
<keyword evidence="3" id="KW-1185">Reference proteome</keyword>
<accession>A0ABV1KC76</accession>
<organism evidence="2 3">
    <name type="scientific">Pseudonocardia nematodicida</name>
    <dbReference type="NCBI Taxonomy" id="1206997"/>
    <lineage>
        <taxon>Bacteria</taxon>
        <taxon>Bacillati</taxon>
        <taxon>Actinomycetota</taxon>
        <taxon>Actinomycetes</taxon>
        <taxon>Pseudonocardiales</taxon>
        <taxon>Pseudonocardiaceae</taxon>
        <taxon>Pseudonocardia</taxon>
    </lineage>
</organism>
<name>A0ABV1KC76_9PSEU</name>
<sequence>MTPTERPAGLTDTSRALDLAQHYPGRRAGHVAAHVRAAGHPDRTWRLGADGEHRAAHLLERLTGRSRRDRLLHRPPRWRVLHSVPLDDGAADLDHVLFGPPGICVIHTRQHRHRRVLLDGDRLVVAGVRTDAVSRARAEAERVRDLLLPQLDPRDAGAPVRAVIAVIGTPVRVRRWPYDVVVATETALVPALRGLTPVLDARAVERIHEVARRPGSWS</sequence>
<evidence type="ECO:0000259" key="1">
    <source>
        <dbReference type="Pfam" id="PF08378"/>
    </source>
</evidence>
<proteinExistence type="predicted"/>
<reference evidence="2 3" key="1">
    <citation type="submission" date="2024-03" db="EMBL/GenBank/DDBJ databases">
        <title>Draft genome sequence of Pseudonocardia nematodicida JCM 31783.</title>
        <authorList>
            <person name="Butdee W."/>
            <person name="Duangmal K."/>
        </authorList>
    </citation>
    <scope>NUCLEOTIDE SEQUENCE [LARGE SCALE GENOMIC DNA]</scope>
    <source>
        <strain evidence="2 3">JCM 31783</strain>
    </source>
</reference>
<evidence type="ECO:0000313" key="2">
    <source>
        <dbReference type="EMBL" id="MEQ3552072.1"/>
    </source>
</evidence>
<dbReference type="InterPro" id="IPR011528">
    <property type="entry name" value="NERD"/>
</dbReference>